<evidence type="ECO:0000256" key="9">
    <source>
        <dbReference type="ARBA" id="ARBA00023136"/>
    </source>
</evidence>
<evidence type="ECO:0000256" key="11">
    <source>
        <dbReference type="ARBA" id="ARBA00023180"/>
    </source>
</evidence>
<dbReference type="FunFam" id="3.80.10.10:FF:000041">
    <property type="entry name" value="LRR receptor-like serine/threonine-protein kinase ERECTA"/>
    <property type="match status" value="1"/>
</dbReference>
<gene>
    <name evidence="14" type="ORF">VFH_I007440</name>
</gene>
<dbReference type="PANTHER" id="PTHR48061">
    <property type="entry name" value="LEUCINE-RICH REPEAT RECEPTOR PROTEIN KINASE EMS1-LIKE-RELATED"/>
    <property type="match status" value="1"/>
</dbReference>
<feature type="transmembrane region" description="Helical" evidence="12">
    <location>
        <begin position="910"/>
        <end position="932"/>
    </location>
</feature>
<evidence type="ECO:0000256" key="2">
    <source>
        <dbReference type="ARBA" id="ARBA00009592"/>
    </source>
</evidence>
<evidence type="ECO:0000259" key="13">
    <source>
        <dbReference type="Pfam" id="PF08263"/>
    </source>
</evidence>
<accession>A0AAV0YZX3</accession>
<evidence type="ECO:0000313" key="14">
    <source>
        <dbReference type="EMBL" id="CAI8591791.1"/>
    </source>
</evidence>
<keyword evidence="3" id="KW-1003">Cell membrane</keyword>
<name>A0AAV0YZX3_VICFA</name>
<evidence type="ECO:0000256" key="10">
    <source>
        <dbReference type="ARBA" id="ARBA00023170"/>
    </source>
</evidence>
<dbReference type="EMBL" id="OX451735">
    <property type="protein sequence ID" value="CAI8591791.1"/>
    <property type="molecule type" value="Genomic_DNA"/>
</dbReference>
<dbReference type="Pfam" id="PF13855">
    <property type="entry name" value="LRR_8"/>
    <property type="match status" value="1"/>
</dbReference>
<comment type="subcellular location">
    <subcellularLocation>
        <location evidence="1">Cell membrane</location>
        <topology evidence="1">Single-pass type I membrane protein</topology>
    </subcellularLocation>
</comment>
<organism evidence="14 15">
    <name type="scientific">Vicia faba</name>
    <name type="common">Broad bean</name>
    <name type="synonym">Faba vulgaris</name>
    <dbReference type="NCBI Taxonomy" id="3906"/>
    <lineage>
        <taxon>Eukaryota</taxon>
        <taxon>Viridiplantae</taxon>
        <taxon>Streptophyta</taxon>
        <taxon>Embryophyta</taxon>
        <taxon>Tracheophyta</taxon>
        <taxon>Spermatophyta</taxon>
        <taxon>Magnoliopsida</taxon>
        <taxon>eudicotyledons</taxon>
        <taxon>Gunneridae</taxon>
        <taxon>Pentapetalae</taxon>
        <taxon>rosids</taxon>
        <taxon>fabids</taxon>
        <taxon>Fabales</taxon>
        <taxon>Fabaceae</taxon>
        <taxon>Papilionoideae</taxon>
        <taxon>50 kb inversion clade</taxon>
        <taxon>NPAAA clade</taxon>
        <taxon>Hologalegina</taxon>
        <taxon>IRL clade</taxon>
        <taxon>Fabeae</taxon>
        <taxon>Vicia</taxon>
    </lineage>
</organism>
<keyword evidence="15" id="KW-1185">Reference proteome</keyword>
<dbReference type="FunFam" id="3.80.10.10:FF:000111">
    <property type="entry name" value="LRR receptor-like serine/threonine-protein kinase ERECTA"/>
    <property type="match status" value="1"/>
</dbReference>
<dbReference type="GO" id="GO:0005886">
    <property type="term" value="C:plasma membrane"/>
    <property type="evidence" value="ECO:0007669"/>
    <property type="project" value="UniProtKB-SubCell"/>
</dbReference>
<evidence type="ECO:0000313" key="15">
    <source>
        <dbReference type="Proteomes" id="UP001157006"/>
    </source>
</evidence>
<dbReference type="Pfam" id="PF08263">
    <property type="entry name" value="LRRNT_2"/>
    <property type="match status" value="1"/>
</dbReference>
<dbReference type="InterPro" id="IPR001611">
    <property type="entry name" value="Leu-rich_rpt"/>
</dbReference>
<evidence type="ECO:0000256" key="1">
    <source>
        <dbReference type="ARBA" id="ARBA00004251"/>
    </source>
</evidence>
<dbReference type="PANTHER" id="PTHR48061:SF29">
    <property type="entry name" value="RECEPTOR-LIKE KINASE FAMILY PROTEIN, PUTATIVE-RELATED"/>
    <property type="match status" value="1"/>
</dbReference>
<dbReference type="InterPro" id="IPR032675">
    <property type="entry name" value="LRR_dom_sf"/>
</dbReference>
<keyword evidence="7" id="KW-0677">Repeat</keyword>
<feature type="domain" description="Leucine-rich repeat-containing N-terminal plant-type" evidence="13">
    <location>
        <begin position="39"/>
        <end position="84"/>
    </location>
</feature>
<dbReference type="FunFam" id="3.80.10.10:FF:000095">
    <property type="entry name" value="LRR receptor-like serine/threonine-protein kinase GSO1"/>
    <property type="match status" value="1"/>
</dbReference>
<proteinExistence type="inferred from homology"/>
<dbReference type="SUPFAM" id="SSF52058">
    <property type="entry name" value="L domain-like"/>
    <property type="match status" value="1"/>
</dbReference>
<dbReference type="InterPro" id="IPR003591">
    <property type="entry name" value="Leu-rich_rpt_typical-subtyp"/>
</dbReference>
<evidence type="ECO:0000256" key="5">
    <source>
        <dbReference type="ARBA" id="ARBA00022692"/>
    </source>
</evidence>
<comment type="similarity">
    <text evidence="2">Belongs to the RLP family.</text>
</comment>
<dbReference type="Proteomes" id="UP001157006">
    <property type="component" value="Chromosome 1S"/>
</dbReference>
<dbReference type="InterPro" id="IPR013210">
    <property type="entry name" value="LRR_N_plant-typ"/>
</dbReference>
<keyword evidence="8 12" id="KW-1133">Transmembrane helix</keyword>
<evidence type="ECO:0000256" key="7">
    <source>
        <dbReference type="ARBA" id="ARBA00022737"/>
    </source>
</evidence>
<protein>
    <recommendedName>
        <fullName evidence="13">Leucine-rich repeat-containing N-terminal plant-type domain-containing protein</fullName>
    </recommendedName>
</protein>
<keyword evidence="11" id="KW-0325">Glycoprotein</keyword>
<dbReference type="SUPFAM" id="SSF52047">
    <property type="entry name" value="RNI-like"/>
    <property type="match status" value="2"/>
</dbReference>
<keyword evidence="9 12" id="KW-0472">Membrane</keyword>
<evidence type="ECO:0000256" key="8">
    <source>
        <dbReference type="ARBA" id="ARBA00022989"/>
    </source>
</evidence>
<keyword evidence="6" id="KW-0732">Signal</keyword>
<keyword evidence="5 12" id="KW-0812">Transmembrane</keyword>
<evidence type="ECO:0000256" key="6">
    <source>
        <dbReference type="ARBA" id="ARBA00022729"/>
    </source>
</evidence>
<keyword evidence="10" id="KW-0675">Receptor</keyword>
<keyword evidence="4" id="KW-0433">Leucine-rich repeat</keyword>
<dbReference type="PRINTS" id="PR00019">
    <property type="entry name" value="LEURICHRPT"/>
</dbReference>
<evidence type="ECO:0000256" key="4">
    <source>
        <dbReference type="ARBA" id="ARBA00022614"/>
    </source>
</evidence>
<sequence length="939" mass="105654">MVFVWSLVLLLQFLFLYSLLSFTFTTSFSLTHPKCRQYESHALLQFKEGFIINNFASTNPLSYPKTASWNANTDCCSWEGIICDEHTDHVIHINLRSSQLYGTMDANTTLFRLVHLQNLDLSDNDFNYSQIPHRIGELTQLRYLNLSHTTFFGEIPPQLSYLSKLLSLDLGYNLRTSPGGFAVNFLQLKFSTLKSIIHNSTKLESLLLDYVTISSTLPDTLTNRTSLQALSVYNSELYGEFPVGVFHLPNLKYLDLRNNQNLNGKLPEFQSSSLIMLQLGETGFYGTLPISIGNLSSLNMLSIPRCHFSGNVPSSLGNLAQLKHISLQYNKFWGDPYASLANLTKLRNMYVGYNEFTFETISWISKLSSIIGLDISLIDIGSDSPLFFANLTQLQYLGAENSNLRSKIPSWIMNLTNLADLNLGHNSLHGEIPNSFFRLEKLESLSLSNNVLHGKLEFEWFLKLKELLYLDLSFNKLSISNGKNSSNVTGSRIRVLILASCNLVEIPTFVRDLGDLEGLMLSNNSITLLPNWLWRKPSLQSVTISHSLLTGEINSSICNLKSLVRLDLSFNNLSGDVPSCIGNFSRYLQVLMLKGNKFSGPIPQRYAMGNTLHMIDFSNNNLQGKLPRGLENCRYLEYFDISHNKINDSFPFWLGDLPELKVLALSENQFHGDIRCSENMTCTFPKLHIIDLSHNEFSGSFPSEMIQSWKAMKTSNTSDLQYKQGFAYLRSRLSGEYWTVYNSYSFTLSNKGQVMVYEKLQEFYSMIAIDISSNKISGEIPKVIGDLKGLVLLNLSNNILIGSIPNSLAKLSNLEALDLSLNSLSGKIPQQLTQLTFLEFFNVSFNNLTGPIPQNKQFSTFQGDSFEGNKGLCGEQLLKKCLDHEGPSFSPSDGDHESDSFFEIEWKISLIGYIGGLVAGVALGSIFSPRVIGWLKRIF</sequence>
<dbReference type="AlphaFoldDB" id="A0AAV0YZX3"/>
<dbReference type="Gene3D" id="3.80.10.10">
    <property type="entry name" value="Ribonuclease Inhibitor"/>
    <property type="match status" value="3"/>
</dbReference>
<dbReference type="InterPro" id="IPR046956">
    <property type="entry name" value="RLP23-like"/>
</dbReference>
<dbReference type="Pfam" id="PF00560">
    <property type="entry name" value="LRR_1"/>
    <property type="match status" value="8"/>
</dbReference>
<dbReference type="SMART" id="SM00369">
    <property type="entry name" value="LRR_TYP"/>
    <property type="match status" value="7"/>
</dbReference>
<evidence type="ECO:0000256" key="12">
    <source>
        <dbReference type="SAM" id="Phobius"/>
    </source>
</evidence>
<dbReference type="SMART" id="SM00365">
    <property type="entry name" value="LRR_SD22"/>
    <property type="match status" value="7"/>
</dbReference>
<evidence type="ECO:0000256" key="3">
    <source>
        <dbReference type="ARBA" id="ARBA00022475"/>
    </source>
</evidence>
<reference evidence="14 15" key="1">
    <citation type="submission" date="2023-01" db="EMBL/GenBank/DDBJ databases">
        <authorList>
            <person name="Kreplak J."/>
        </authorList>
    </citation>
    <scope>NUCLEOTIDE SEQUENCE [LARGE SCALE GENOMIC DNA]</scope>
</reference>